<dbReference type="InterPro" id="IPR017441">
    <property type="entry name" value="Protein_kinase_ATP_BS"/>
</dbReference>
<dbReference type="SUPFAM" id="SSF56112">
    <property type="entry name" value="Protein kinase-like (PK-like)"/>
    <property type="match status" value="1"/>
</dbReference>
<protein>
    <submittedName>
        <fullName evidence="8">Serine/threonine protein kinase</fullName>
    </submittedName>
</protein>
<keyword evidence="2 5" id="KW-0547">Nucleotide-binding</keyword>
<evidence type="ECO:0000256" key="3">
    <source>
        <dbReference type="ARBA" id="ARBA00022777"/>
    </source>
</evidence>
<keyword evidence="9" id="KW-1185">Reference proteome</keyword>
<feature type="transmembrane region" description="Helical" evidence="6">
    <location>
        <begin position="623"/>
        <end position="647"/>
    </location>
</feature>
<organism evidence="8 9">
    <name type="scientific">Nocardia puris</name>
    <dbReference type="NCBI Taxonomy" id="208602"/>
    <lineage>
        <taxon>Bacteria</taxon>
        <taxon>Bacillati</taxon>
        <taxon>Actinomycetota</taxon>
        <taxon>Actinomycetes</taxon>
        <taxon>Mycobacteriales</taxon>
        <taxon>Nocardiaceae</taxon>
        <taxon>Nocardia</taxon>
    </lineage>
</organism>
<feature type="transmembrane region" description="Helical" evidence="6">
    <location>
        <begin position="677"/>
        <end position="697"/>
    </location>
</feature>
<evidence type="ECO:0000256" key="4">
    <source>
        <dbReference type="ARBA" id="ARBA00022840"/>
    </source>
</evidence>
<dbReference type="RefSeq" id="WP_067502061.1">
    <property type="nucleotide sequence ID" value="NZ_QNRE01000002.1"/>
</dbReference>
<keyword evidence="3 8" id="KW-0418">Kinase</keyword>
<dbReference type="PANTHER" id="PTHR43289:SF34">
    <property type="entry name" value="SERINE_THREONINE-PROTEIN KINASE YBDM-RELATED"/>
    <property type="match status" value="1"/>
</dbReference>
<keyword evidence="8" id="KW-0723">Serine/threonine-protein kinase</keyword>
<evidence type="ECO:0000256" key="1">
    <source>
        <dbReference type="ARBA" id="ARBA00022679"/>
    </source>
</evidence>
<evidence type="ECO:0000259" key="7">
    <source>
        <dbReference type="PROSITE" id="PS50011"/>
    </source>
</evidence>
<proteinExistence type="predicted"/>
<feature type="domain" description="Protein kinase" evidence="7">
    <location>
        <begin position="164"/>
        <end position="467"/>
    </location>
</feature>
<dbReference type="GO" id="GO:0004674">
    <property type="term" value="F:protein serine/threonine kinase activity"/>
    <property type="evidence" value="ECO:0007669"/>
    <property type="project" value="UniProtKB-KW"/>
</dbReference>
<evidence type="ECO:0000313" key="8">
    <source>
        <dbReference type="EMBL" id="RBO94160.1"/>
    </source>
</evidence>
<evidence type="ECO:0000256" key="2">
    <source>
        <dbReference type="ARBA" id="ARBA00022741"/>
    </source>
</evidence>
<comment type="caution">
    <text evidence="8">The sequence shown here is derived from an EMBL/GenBank/DDBJ whole genome shotgun (WGS) entry which is preliminary data.</text>
</comment>
<dbReference type="AlphaFoldDB" id="A0A366DVN1"/>
<keyword evidence="4 5" id="KW-0067">ATP-binding</keyword>
<feature type="binding site" evidence="5">
    <location>
        <position position="193"/>
    </location>
    <ligand>
        <name>ATP</name>
        <dbReference type="ChEBI" id="CHEBI:30616"/>
    </ligand>
</feature>
<dbReference type="InterPro" id="IPR011009">
    <property type="entry name" value="Kinase-like_dom_sf"/>
</dbReference>
<dbReference type="OrthoDB" id="4569664at2"/>
<sequence length="744" mass="81966">MDAEIDPWAHEPDRAKATRTALREVVAEFDSAWRRSGEPPDLAAHVPPTTTPYRRTALIELIKVDLHHRWLRHKGRKRLADYRRQFPELDSAPLPPDLVYEEISVRSSTDDEVDLGEYTADYPAQMTRIGATLGDEQFHTTMLSDPESAHALDALETGTSLDDFDLLLPLGQGSFARVFLARQRTMQRLVAVKVSRDRGREPQTLAQLDHEHIVRVFDQRSVHDRSLRLLYMQYVPGGTLLGVLRHLRTNAPGPRGGQTLLDAVDKAVTEGGVLEPQPSETRRQLAGLSWPETVAWLGSRLATALDYANRRGVLHRDIKPANVLLTADGHPKLADFNISFSRHIPGASPAAYFGGSLPYMSPEQLAACHPTETRSAADLDTRSDLYALAVVLWELLTGRLPFDDEGDTGDSDASLARMIERRSKPVDPTLPVPPDCPPVLRQALLTSLSPDPDDRYPSGAELAHQLELSLDRTARDLVAPPARSLRARLRMRPMPVVTLSSALGQLLGVLYLSAHNTTLLERELTPEAMSGLTRLAVLVGFLAYPIGIGLLLYWCRAVFLVPEGLRHGKKYDERTLARARADTLVCGDRIAVVAFAGWTLALLIFLVQLTTEADLSPGLLTNLIASHLVAAAVAVVYTYFPVTFFVLRWYYPGLLAAGHPAADESARLRRLSGRARIYLGIAASVPLFGVAAGLAFLDSDQQRAVIGSIVALCVGGLFAFLVAMRVYYILESDLRALDRVVRHA</sequence>
<evidence type="ECO:0000313" key="9">
    <source>
        <dbReference type="Proteomes" id="UP000252586"/>
    </source>
</evidence>
<feature type="transmembrane region" description="Helical" evidence="6">
    <location>
        <begin position="709"/>
        <end position="730"/>
    </location>
</feature>
<evidence type="ECO:0000256" key="6">
    <source>
        <dbReference type="SAM" id="Phobius"/>
    </source>
</evidence>
<dbReference type="GO" id="GO:0005524">
    <property type="term" value="F:ATP binding"/>
    <property type="evidence" value="ECO:0007669"/>
    <property type="project" value="UniProtKB-UniRule"/>
</dbReference>
<dbReference type="EMBL" id="QNRE01000002">
    <property type="protein sequence ID" value="RBO94160.1"/>
    <property type="molecule type" value="Genomic_DNA"/>
</dbReference>
<evidence type="ECO:0000256" key="5">
    <source>
        <dbReference type="PROSITE-ProRule" id="PRU10141"/>
    </source>
</evidence>
<dbReference type="PROSITE" id="PS50011">
    <property type="entry name" value="PROTEIN_KINASE_DOM"/>
    <property type="match status" value="1"/>
</dbReference>
<keyword evidence="6" id="KW-0472">Membrane</keyword>
<dbReference type="InterPro" id="IPR000719">
    <property type="entry name" value="Prot_kinase_dom"/>
</dbReference>
<dbReference type="CDD" id="cd14014">
    <property type="entry name" value="STKc_PknB_like"/>
    <property type="match status" value="1"/>
</dbReference>
<accession>A0A366DVN1</accession>
<gene>
    <name evidence="8" type="ORF">DFR74_102582</name>
</gene>
<dbReference type="Pfam" id="PF00069">
    <property type="entry name" value="Pkinase"/>
    <property type="match status" value="1"/>
</dbReference>
<name>A0A366DVN1_9NOCA</name>
<keyword evidence="1" id="KW-0808">Transferase</keyword>
<feature type="transmembrane region" description="Helical" evidence="6">
    <location>
        <begin position="590"/>
        <end position="611"/>
    </location>
</feature>
<dbReference type="STRING" id="1210090.GCA_001613185_00041"/>
<dbReference type="PANTHER" id="PTHR43289">
    <property type="entry name" value="MITOGEN-ACTIVATED PROTEIN KINASE KINASE KINASE 20-RELATED"/>
    <property type="match status" value="1"/>
</dbReference>
<reference evidence="8 9" key="1">
    <citation type="submission" date="2018-06" db="EMBL/GenBank/DDBJ databases">
        <title>Genomic Encyclopedia of Type Strains, Phase IV (KMG-IV): sequencing the most valuable type-strain genomes for metagenomic binning, comparative biology and taxonomic classification.</title>
        <authorList>
            <person name="Goeker M."/>
        </authorList>
    </citation>
    <scope>NUCLEOTIDE SEQUENCE [LARGE SCALE GENOMIC DNA]</scope>
    <source>
        <strain evidence="8 9">DSM 44599</strain>
    </source>
</reference>
<dbReference type="Proteomes" id="UP000252586">
    <property type="component" value="Unassembled WGS sequence"/>
</dbReference>
<keyword evidence="6" id="KW-1133">Transmembrane helix</keyword>
<dbReference type="PROSITE" id="PS00107">
    <property type="entry name" value="PROTEIN_KINASE_ATP"/>
    <property type="match status" value="1"/>
</dbReference>
<dbReference type="PROSITE" id="PS00108">
    <property type="entry name" value="PROTEIN_KINASE_ST"/>
    <property type="match status" value="1"/>
</dbReference>
<feature type="transmembrane region" description="Helical" evidence="6">
    <location>
        <begin position="535"/>
        <end position="561"/>
    </location>
</feature>
<dbReference type="SMART" id="SM00220">
    <property type="entry name" value="S_TKc"/>
    <property type="match status" value="1"/>
</dbReference>
<keyword evidence="6" id="KW-0812">Transmembrane</keyword>
<dbReference type="InterPro" id="IPR008271">
    <property type="entry name" value="Ser/Thr_kinase_AS"/>
</dbReference>
<dbReference type="Gene3D" id="1.10.510.10">
    <property type="entry name" value="Transferase(Phosphotransferase) domain 1"/>
    <property type="match status" value="2"/>
</dbReference>